<keyword evidence="1" id="KW-0472">Membrane</keyword>
<accession>A0AAI9T149</accession>
<feature type="transmembrane region" description="Helical" evidence="1">
    <location>
        <begin position="123"/>
        <end position="148"/>
    </location>
</feature>
<reference evidence="2" key="1">
    <citation type="journal article" date="2022" name="DNA Res.">
        <title>Genome analysis of five recently described species of the CUG-Ser clade uncovers Candida theae as a new hybrid lineage with pathogenic potential in the Candida parapsilosis species complex.</title>
        <authorList>
            <person name="Mixao V."/>
            <person name="Del Olmo V."/>
            <person name="Hegedusova E."/>
            <person name="Saus E."/>
            <person name="Pryszcz L."/>
            <person name="Cillingova A."/>
            <person name="Nosek J."/>
            <person name="Gabaldon T."/>
        </authorList>
    </citation>
    <scope>NUCLEOTIDE SEQUENCE</scope>
    <source>
        <strain evidence="2">CBS 10844</strain>
    </source>
</reference>
<dbReference type="EMBL" id="JAHUZD010000019">
    <property type="protein sequence ID" value="KAI3406958.2"/>
    <property type="molecule type" value="Genomic_DNA"/>
</dbReference>
<keyword evidence="1" id="KW-0812">Transmembrane</keyword>
<organism evidence="2 3">
    <name type="scientific">Candida oxycetoniae</name>
    <dbReference type="NCBI Taxonomy" id="497107"/>
    <lineage>
        <taxon>Eukaryota</taxon>
        <taxon>Fungi</taxon>
        <taxon>Dikarya</taxon>
        <taxon>Ascomycota</taxon>
        <taxon>Saccharomycotina</taxon>
        <taxon>Pichiomycetes</taxon>
        <taxon>Debaryomycetaceae</taxon>
        <taxon>Candida/Lodderomyces clade</taxon>
        <taxon>Candida</taxon>
    </lineage>
</organism>
<protein>
    <submittedName>
        <fullName evidence="2">Uncharacterized protein</fullName>
    </submittedName>
</protein>
<dbReference type="GeneID" id="73377868"/>
<evidence type="ECO:0000313" key="3">
    <source>
        <dbReference type="Proteomes" id="UP001202479"/>
    </source>
</evidence>
<proteinExistence type="predicted"/>
<gene>
    <name evidence="2" type="ORF">KGF56_000251</name>
</gene>
<comment type="caution">
    <text evidence="2">The sequence shown here is derived from an EMBL/GenBank/DDBJ whole genome shotgun (WGS) entry which is preliminary data.</text>
</comment>
<keyword evidence="1" id="KW-1133">Transmembrane helix</keyword>
<name>A0AAI9T149_9ASCO</name>
<sequence>MTILHALSIEQDSTERWSPYNDIHLTTTECIIVDDEKHEPYILLSPSGVGKISSKYGTSLQQTQVQYEEEIDFSSSSSQQDDVMRRLISTSKRLFVFLFKVGIGAYMLGFGPNQHLKENWIKYLILFIVGFHSYVVFVPNIPLIRFGYPSAVQEKVVKIVVNRTRDFEYITSGKPNWYMVLYSNLENTVKDLMVYTLTFLPSVQLKLYDEMEKQKNCEIEEFTEMVTRLYYMVPSPYRNIESALEAINDEEDPEVPDAEIRERKFNLLAEYFQLLSEYNS</sequence>
<dbReference type="Proteomes" id="UP001202479">
    <property type="component" value="Unassembled WGS sequence"/>
</dbReference>
<dbReference type="AlphaFoldDB" id="A0AAI9T149"/>
<dbReference type="RefSeq" id="XP_049182703.1">
    <property type="nucleotide sequence ID" value="XM_049323729.1"/>
</dbReference>
<keyword evidence="3" id="KW-1185">Reference proteome</keyword>
<feature type="transmembrane region" description="Helical" evidence="1">
    <location>
        <begin position="94"/>
        <end position="111"/>
    </location>
</feature>
<evidence type="ECO:0000256" key="1">
    <source>
        <dbReference type="SAM" id="Phobius"/>
    </source>
</evidence>
<evidence type="ECO:0000313" key="2">
    <source>
        <dbReference type="EMBL" id="KAI3406958.2"/>
    </source>
</evidence>